<reference evidence="3" key="1">
    <citation type="submission" date="2017-08" db="EMBL/GenBank/DDBJ databases">
        <authorList>
            <person name="Varghese N."/>
            <person name="Submissions S."/>
        </authorList>
    </citation>
    <scope>NUCLEOTIDE SEQUENCE [LARGE SCALE GENOMIC DNA]</scope>
    <source>
        <strain evidence="3">JC23</strain>
    </source>
</reference>
<protein>
    <submittedName>
        <fullName evidence="2">Beta-lactamase family protein</fullName>
    </submittedName>
</protein>
<sequence length="318" mass="36151">MAASTIKLPLVMYVIELVDQKKLDINETLTYNKRHYVGGSGVIKNEKVGTSYTIEDLIQKSIVYSDNIAFEMLKEKVGQNNYVNYMKRLGASFSTPNALKNTSANDLVLYARQLYQYSEYSDNARKLVETLQQTVYNETIPSGIPNKKVSHKVGMIPMYNISHDFGIVYDEEPYVLSIMTKGFAYEKSKSVIATIASIVDKHHQQKVKYIELTSDSPIYKLQSDHQSIGILKVNEIFRVTSNEDTMYGIQFGSSIIYVPKSHVKETTIKPTNYFIHKRPTFATLYAIDEVDVLKKPSPDEDIIATLSENIKITSIRKI</sequence>
<evidence type="ECO:0000313" key="3">
    <source>
        <dbReference type="Proteomes" id="UP000219252"/>
    </source>
</evidence>
<proteinExistence type="predicted"/>
<evidence type="ECO:0000259" key="1">
    <source>
        <dbReference type="Pfam" id="PF13354"/>
    </source>
</evidence>
<evidence type="ECO:0000313" key="2">
    <source>
        <dbReference type="EMBL" id="SOC36264.1"/>
    </source>
</evidence>
<dbReference type="GO" id="GO:0030655">
    <property type="term" value="P:beta-lactam antibiotic catabolic process"/>
    <property type="evidence" value="ECO:0007669"/>
    <property type="project" value="InterPro"/>
</dbReference>
<dbReference type="Gene3D" id="3.40.710.10">
    <property type="entry name" value="DD-peptidase/beta-lactamase superfamily"/>
    <property type="match status" value="1"/>
</dbReference>
<dbReference type="AlphaFoldDB" id="A0A285U2U4"/>
<dbReference type="OrthoDB" id="9775096at2"/>
<dbReference type="GO" id="GO:0046677">
    <property type="term" value="P:response to antibiotic"/>
    <property type="evidence" value="ECO:0007669"/>
    <property type="project" value="InterPro"/>
</dbReference>
<dbReference type="Proteomes" id="UP000219252">
    <property type="component" value="Unassembled WGS sequence"/>
</dbReference>
<dbReference type="SUPFAM" id="SSF56601">
    <property type="entry name" value="beta-lactamase/transpeptidase-like"/>
    <property type="match status" value="1"/>
</dbReference>
<keyword evidence="3" id="KW-1185">Reference proteome</keyword>
<organism evidence="2 3">
    <name type="scientific">Ureibacillus acetophenoni</name>
    <dbReference type="NCBI Taxonomy" id="614649"/>
    <lineage>
        <taxon>Bacteria</taxon>
        <taxon>Bacillati</taxon>
        <taxon>Bacillota</taxon>
        <taxon>Bacilli</taxon>
        <taxon>Bacillales</taxon>
        <taxon>Caryophanaceae</taxon>
        <taxon>Ureibacillus</taxon>
    </lineage>
</organism>
<dbReference type="InterPro" id="IPR012338">
    <property type="entry name" value="Beta-lactam/transpept-like"/>
</dbReference>
<accession>A0A285U2U4</accession>
<dbReference type="Pfam" id="PF13354">
    <property type="entry name" value="Beta-lactamase2"/>
    <property type="match status" value="1"/>
</dbReference>
<dbReference type="PANTHER" id="PTHR35333">
    <property type="entry name" value="BETA-LACTAMASE"/>
    <property type="match status" value="1"/>
</dbReference>
<dbReference type="EMBL" id="OBQC01000002">
    <property type="protein sequence ID" value="SOC36264.1"/>
    <property type="molecule type" value="Genomic_DNA"/>
</dbReference>
<gene>
    <name evidence="2" type="ORF">SAMN05877842_102185</name>
</gene>
<name>A0A285U2U4_9BACL</name>
<dbReference type="GO" id="GO:0008800">
    <property type="term" value="F:beta-lactamase activity"/>
    <property type="evidence" value="ECO:0007669"/>
    <property type="project" value="InterPro"/>
</dbReference>
<dbReference type="InterPro" id="IPR045155">
    <property type="entry name" value="Beta-lactam_cat"/>
</dbReference>
<feature type="domain" description="Beta-lactamase class A catalytic" evidence="1">
    <location>
        <begin position="2"/>
        <end position="180"/>
    </location>
</feature>
<dbReference type="InterPro" id="IPR000871">
    <property type="entry name" value="Beta-lactam_class-A"/>
</dbReference>
<dbReference type="PANTHER" id="PTHR35333:SF3">
    <property type="entry name" value="BETA-LACTAMASE-TYPE TRANSPEPTIDASE FOLD CONTAINING PROTEIN"/>
    <property type="match status" value="1"/>
</dbReference>